<dbReference type="InterPro" id="IPR045444">
    <property type="entry name" value="DUF6503"/>
</dbReference>
<organism evidence="2 3">
    <name type="scientific">Eiseniibacteriota bacterium</name>
    <dbReference type="NCBI Taxonomy" id="2212470"/>
    <lineage>
        <taxon>Bacteria</taxon>
        <taxon>Candidatus Eiseniibacteriota</taxon>
    </lineage>
</organism>
<feature type="signal peptide" evidence="1">
    <location>
        <begin position="1"/>
        <end position="23"/>
    </location>
</feature>
<protein>
    <recommendedName>
        <fullName evidence="4">Outer membrane lipoprotein-sorting protein</fullName>
    </recommendedName>
</protein>
<feature type="chain" id="PRO_5031256259" description="Outer membrane lipoprotein-sorting protein" evidence="1">
    <location>
        <begin position="24"/>
        <end position="255"/>
    </location>
</feature>
<dbReference type="EMBL" id="JABDJR010000260">
    <property type="protein sequence ID" value="NNF06446.1"/>
    <property type="molecule type" value="Genomic_DNA"/>
</dbReference>
<evidence type="ECO:0008006" key="4">
    <source>
        <dbReference type="Google" id="ProtNLM"/>
    </source>
</evidence>
<dbReference type="Proteomes" id="UP000547674">
    <property type="component" value="Unassembled WGS sequence"/>
</dbReference>
<keyword evidence="1" id="KW-0732">Signal</keyword>
<comment type="caution">
    <text evidence="2">The sequence shown here is derived from an EMBL/GenBank/DDBJ whole genome shotgun (WGS) entry which is preliminary data.</text>
</comment>
<sequence>MKRLALASVLLSTSALLSGSAVQMTFAEPTPAEIIEKSIAYHDPQGVWGQGQVELDVKTIYSPEFAKKRGVTDSTVRLWLSPAQETFRYVKDTGKDLIDYSVKLGIGKVSVNGKTDISDEDKERLRIAEPALYRDYFEYLYVMPQKLNDPGAKISPEAKSMTFNGKETWAVRVTYEAEVGEDIWDFFFDMKTYALVGYRFFHDEPKNDGEYIAFSGEIRDEASGLRLPKERAWYYNADDGHLATDDIVSMRITTP</sequence>
<evidence type="ECO:0000313" key="3">
    <source>
        <dbReference type="Proteomes" id="UP000547674"/>
    </source>
</evidence>
<accession>A0A7Y2E783</accession>
<dbReference type="AlphaFoldDB" id="A0A7Y2E783"/>
<evidence type="ECO:0000256" key="1">
    <source>
        <dbReference type="SAM" id="SignalP"/>
    </source>
</evidence>
<proteinExistence type="predicted"/>
<name>A0A7Y2E783_UNCEI</name>
<gene>
    <name evidence="2" type="ORF">HKN21_06770</name>
</gene>
<dbReference type="Pfam" id="PF20113">
    <property type="entry name" value="DUF6503"/>
    <property type="match status" value="1"/>
</dbReference>
<evidence type="ECO:0000313" key="2">
    <source>
        <dbReference type="EMBL" id="NNF06446.1"/>
    </source>
</evidence>
<reference evidence="2 3" key="1">
    <citation type="submission" date="2020-03" db="EMBL/GenBank/DDBJ databases">
        <title>Metabolic flexibility allows generalist bacteria to become dominant in a frequently disturbed ecosystem.</title>
        <authorList>
            <person name="Chen Y.-J."/>
            <person name="Leung P.M."/>
            <person name="Bay S.K."/>
            <person name="Hugenholtz P."/>
            <person name="Kessler A.J."/>
            <person name="Shelley G."/>
            <person name="Waite D.W."/>
            <person name="Cook P.L."/>
            <person name="Greening C."/>
        </authorList>
    </citation>
    <scope>NUCLEOTIDE SEQUENCE [LARGE SCALE GENOMIC DNA]</scope>
    <source>
        <strain evidence="2">SS_bin_28</strain>
    </source>
</reference>